<keyword evidence="8 18" id="KW-0418">Kinase</keyword>
<dbReference type="InterPro" id="IPR036097">
    <property type="entry name" value="HisK_dim/P_sf"/>
</dbReference>
<feature type="transmembrane region" description="Helical" evidence="14">
    <location>
        <begin position="21"/>
        <end position="42"/>
    </location>
</feature>
<dbReference type="InterPro" id="IPR005467">
    <property type="entry name" value="His_kinase_dom"/>
</dbReference>
<dbReference type="EMBL" id="JACHIJ010000001">
    <property type="protein sequence ID" value="MBB5050960.1"/>
    <property type="molecule type" value="Genomic_DNA"/>
</dbReference>
<evidence type="ECO:0000256" key="13">
    <source>
        <dbReference type="ARBA" id="ARBA00070616"/>
    </source>
</evidence>
<organism evidence="18 19">
    <name type="scientific">Afipia massiliensis</name>
    <dbReference type="NCBI Taxonomy" id="211460"/>
    <lineage>
        <taxon>Bacteria</taxon>
        <taxon>Pseudomonadati</taxon>
        <taxon>Pseudomonadota</taxon>
        <taxon>Alphaproteobacteria</taxon>
        <taxon>Hyphomicrobiales</taxon>
        <taxon>Nitrobacteraceae</taxon>
        <taxon>Afipia</taxon>
    </lineage>
</organism>
<proteinExistence type="predicted"/>
<evidence type="ECO:0000256" key="3">
    <source>
        <dbReference type="ARBA" id="ARBA00012438"/>
    </source>
</evidence>
<dbReference type="InterPro" id="IPR004358">
    <property type="entry name" value="Sig_transdc_His_kin-like_C"/>
</dbReference>
<dbReference type="PRINTS" id="PR00344">
    <property type="entry name" value="BCTRLSENSOR"/>
</dbReference>
<dbReference type="Gene3D" id="1.10.287.130">
    <property type="match status" value="1"/>
</dbReference>
<dbReference type="CDD" id="cd00130">
    <property type="entry name" value="PAS"/>
    <property type="match status" value="1"/>
</dbReference>
<evidence type="ECO:0000256" key="7">
    <source>
        <dbReference type="ARBA" id="ARBA00022741"/>
    </source>
</evidence>
<dbReference type="Gene3D" id="3.30.450.20">
    <property type="entry name" value="PAS domain"/>
    <property type="match status" value="1"/>
</dbReference>
<dbReference type="SMART" id="SM00387">
    <property type="entry name" value="HATPase_c"/>
    <property type="match status" value="1"/>
</dbReference>
<dbReference type="RefSeq" id="WP_184082710.1">
    <property type="nucleotide sequence ID" value="NZ_JACHIJ010000001.1"/>
</dbReference>
<dbReference type="GO" id="GO:0005524">
    <property type="term" value="F:ATP binding"/>
    <property type="evidence" value="ECO:0007669"/>
    <property type="project" value="UniProtKB-KW"/>
</dbReference>
<reference evidence="18 19" key="1">
    <citation type="submission" date="2020-08" db="EMBL/GenBank/DDBJ databases">
        <title>Genomic Encyclopedia of Type Strains, Phase IV (KMG-IV): sequencing the most valuable type-strain genomes for metagenomic binning, comparative biology and taxonomic classification.</title>
        <authorList>
            <person name="Goeker M."/>
        </authorList>
    </citation>
    <scope>NUCLEOTIDE SEQUENCE [LARGE SCALE GENOMIC DNA]</scope>
    <source>
        <strain evidence="18 19">DSM 17498</strain>
    </source>
</reference>
<keyword evidence="11" id="KW-0902">Two-component regulatory system</keyword>
<dbReference type="FunFam" id="3.30.450.20:FF:000060">
    <property type="entry name" value="Sensor protein FixL"/>
    <property type="match status" value="1"/>
</dbReference>
<evidence type="ECO:0000313" key="18">
    <source>
        <dbReference type="EMBL" id="MBB5050960.1"/>
    </source>
</evidence>
<dbReference type="PROSITE" id="PS50109">
    <property type="entry name" value="HIS_KIN"/>
    <property type="match status" value="1"/>
</dbReference>
<accession>A0A840MW23</accession>
<dbReference type="PANTHER" id="PTHR43065:SF46">
    <property type="entry name" value="C4-DICARBOXYLATE TRANSPORT SENSOR PROTEIN DCTB"/>
    <property type="match status" value="1"/>
</dbReference>
<dbReference type="AlphaFoldDB" id="A0A840MW23"/>
<evidence type="ECO:0000256" key="8">
    <source>
        <dbReference type="ARBA" id="ARBA00022777"/>
    </source>
</evidence>
<dbReference type="InterPro" id="IPR000014">
    <property type="entry name" value="PAS"/>
</dbReference>
<evidence type="ECO:0000256" key="2">
    <source>
        <dbReference type="ARBA" id="ARBA00001971"/>
    </source>
</evidence>
<dbReference type="SUPFAM" id="SSF47384">
    <property type="entry name" value="Homodimeric domain of signal transducing histidine kinase"/>
    <property type="match status" value="1"/>
</dbReference>
<feature type="transmembrane region" description="Helical" evidence="14">
    <location>
        <begin position="48"/>
        <end position="79"/>
    </location>
</feature>
<evidence type="ECO:0000256" key="10">
    <source>
        <dbReference type="ARBA" id="ARBA00023004"/>
    </source>
</evidence>
<dbReference type="EC" id="2.7.13.3" evidence="3"/>
<dbReference type="Proteomes" id="UP000521227">
    <property type="component" value="Unassembled WGS sequence"/>
</dbReference>
<dbReference type="PROSITE" id="PS50112">
    <property type="entry name" value="PAS"/>
    <property type="match status" value="1"/>
</dbReference>
<dbReference type="Pfam" id="PF00512">
    <property type="entry name" value="HisKA"/>
    <property type="match status" value="1"/>
</dbReference>
<feature type="domain" description="Histidine kinase" evidence="15">
    <location>
        <begin position="283"/>
        <end position="498"/>
    </location>
</feature>
<evidence type="ECO:0000313" key="19">
    <source>
        <dbReference type="Proteomes" id="UP000521227"/>
    </source>
</evidence>
<evidence type="ECO:0000259" key="17">
    <source>
        <dbReference type="PROSITE" id="PS50113"/>
    </source>
</evidence>
<dbReference type="GO" id="GO:0000155">
    <property type="term" value="F:phosphorelay sensor kinase activity"/>
    <property type="evidence" value="ECO:0007669"/>
    <property type="project" value="InterPro"/>
</dbReference>
<dbReference type="SMART" id="SM00388">
    <property type="entry name" value="HisKA"/>
    <property type="match status" value="1"/>
</dbReference>
<evidence type="ECO:0000256" key="1">
    <source>
        <dbReference type="ARBA" id="ARBA00000085"/>
    </source>
</evidence>
<keyword evidence="10" id="KW-0408">Iron</keyword>
<dbReference type="Pfam" id="PF02518">
    <property type="entry name" value="HATPase_c"/>
    <property type="match status" value="1"/>
</dbReference>
<evidence type="ECO:0000256" key="4">
    <source>
        <dbReference type="ARBA" id="ARBA00022553"/>
    </source>
</evidence>
<keyword evidence="5" id="KW-0349">Heme</keyword>
<dbReference type="Gene3D" id="3.30.565.10">
    <property type="entry name" value="Histidine kinase-like ATPase, C-terminal domain"/>
    <property type="match status" value="1"/>
</dbReference>
<dbReference type="Gene3D" id="6.10.250.2580">
    <property type="match status" value="1"/>
</dbReference>
<name>A0A840MW23_9BRAD</name>
<keyword evidence="9" id="KW-0067">ATP-binding</keyword>
<comment type="cofactor">
    <cofactor evidence="2">
        <name>heme</name>
        <dbReference type="ChEBI" id="CHEBI:30413"/>
    </cofactor>
</comment>
<dbReference type="NCBIfam" id="TIGR00229">
    <property type="entry name" value="sensory_box"/>
    <property type="match status" value="1"/>
</dbReference>
<comment type="function">
    <text evidence="12">Putative oxygen sensor; modulates the activity of FixJ, a transcriptional activator of nitrogen fixation fixK gene. FixL probably acts as a kinase that phosphorylates FixJ.</text>
</comment>
<dbReference type="SMART" id="SM00091">
    <property type="entry name" value="PAS"/>
    <property type="match status" value="1"/>
</dbReference>
<keyword evidence="14" id="KW-0812">Transmembrane</keyword>
<evidence type="ECO:0000256" key="9">
    <source>
        <dbReference type="ARBA" id="ARBA00022840"/>
    </source>
</evidence>
<sequence>MRSDNLERHLSNKARSLRGRYGIALTAVALSAAAWFALNLVVKSTTLIFLFVPAILVSSALGGILPGLLATLLSLLIAVSLDHVLASGQRDIVGTAIFTAVSLGICYWGDQLYRNRRMAAQVTEELLATTEDLRAREAHVNSILQTVPDAMIVISERGIIRSFSSAAERLFGYSAEEVIGSNVKRLMPEPYRVQHDGYLDRYLGTGEKRIIGIGRIVVAERKDGSTFPIELAVGEMNSGGRRFFTGFIRDLSERQQTEARLQELQTELIHISRLSAMGEMASALAHELNQPLSAIANYMMGSRRLLEGQTDETSRLVRDAMDKAGEQSLRAGQIIRRLRDFVARGESDKRVESLTKLIEEASALALVGVKEHGVRVIFRLDPSIDRVIADRVQIQQVVLNLIRNAIEAMEGLPRRELVITSEPGDDGMVTISIADTGSGLAPEILPKLFEPFISTKANGMGVGLSISRTIIEAHGGTISARPNEGGGTVFRLTLRSLKDGEDDAT</sequence>
<dbReference type="CDD" id="cd00082">
    <property type="entry name" value="HisKA"/>
    <property type="match status" value="1"/>
</dbReference>
<keyword evidence="4" id="KW-0597">Phosphoprotein</keyword>
<comment type="caution">
    <text evidence="18">The sequence shown here is derived from an EMBL/GenBank/DDBJ whole genome shotgun (WGS) entry which is preliminary data.</text>
</comment>
<dbReference type="InterPro" id="IPR035965">
    <property type="entry name" value="PAS-like_dom_sf"/>
</dbReference>
<dbReference type="GO" id="GO:0006355">
    <property type="term" value="P:regulation of DNA-templated transcription"/>
    <property type="evidence" value="ECO:0007669"/>
    <property type="project" value="InterPro"/>
</dbReference>
<comment type="catalytic activity">
    <reaction evidence="1">
        <text>ATP + protein L-histidine = ADP + protein N-phospho-L-histidine.</text>
        <dbReference type="EC" id="2.7.13.3"/>
    </reaction>
</comment>
<dbReference type="Pfam" id="PF00989">
    <property type="entry name" value="PAS"/>
    <property type="match status" value="1"/>
</dbReference>
<evidence type="ECO:0000256" key="12">
    <source>
        <dbReference type="ARBA" id="ARBA00059827"/>
    </source>
</evidence>
<dbReference type="PANTHER" id="PTHR43065">
    <property type="entry name" value="SENSOR HISTIDINE KINASE"/>
    <property type="match status" value="1"/>
</dbReference>
<evidence type="ECO:0000256" key="6">
    <source>
        <dbReference type="ARBA" id="ARBA00022679"/>
    </source>
</evidence>
<feature type="domain" description="PAS" evidence="16">
    <location>
        <begin position="136"/>
        <end position="206"/>
    </location>
</feature>
<dbReference type="FunFam" id="1.10.287.130:FF:000055">
    <property type="entry name" value="Two-component sensor histidine kinase"/>
    <property type="match status" value="1"/>
</dbReference>
<keyword evidence="6 18" id="KW-0808">Transferase</keyword>
<evidence type="ECO:0000256" key="5">
    <source>
        <dbReference type="ARBA" id="ARBA00022617"/>
    </source>
</evidence>
<dbReference type="InterPro" id="IPR003661">
    <property type="entry name" value="HisK_dim/P_dom"/>
</dbReference>
<evidence type="ECO:0000256" key="11">
    <source>
        <dbReference type="ARBA" id="ARBA00023012"/>
    </source>
</evidence>
<keyword evidence="7" id="KW-0547">Nucleotide-binding</keyword>
<dbReference type="SUPFAM" id="SSF55874">
    <property type="entry name" value="ATPase domain of HSP90 chaperone/DNA topoisomerase II/histidine kinase"/>
    <property type="match status" value="1"/>
</dbReference>
<feature type="domain" description="PAC" evidence="17">
    <location>
        <begin position="204"/>
        <end position="263"/>
    </location>
</feature>
<evidence type="ECO:0000259" key="16">
    <source>
        <dbReference type="PROSITE" id="PS50112"/>
    </source>
</evidence>
<keyword evidence="14" id="KW-0472">Membrane</keyword>
<dbReference type="InterPro" id="IPR003594">
    <property type="entry name" value="HATPase_dom"/>
</dbReference>
<dbReference type="InterPro" id="IPR036890">
    <property type="entry name" value="HATPase_C_sf"/>
</dbReference>
<evidence type="ECO:0000259" key="15">
    <source>
        <dbReference type="PROSITE" id="PS50109"/>
    </source>
</evidence>
<keyword evidence="5" id="KW-0479">Metal-binding</keyword>
<dbReference type="InterPro" id="IPR000700">
    <property type="entry name" value="PAS-assoc_C"/>
</dbReference>
<keyword evidence="14" id="KW-1133">Transmembrane helix</keyword>
<protein>
    <recommendedName>
        <fullName evidence="13">Sensor protein FixL</fullName>
        <ecNumber evidence="3">2.7.13.3</ecNumber>
    </recommendedName>
</protein>
<evidence type="ECO:0000256" key="14">
    <source>
        <dbReference type="SAM" id="Phobius"/>
    </source>
</evidence>
<feature type="transmembrane region" description="Helical" evidence="14">
    <location>
        <begin position="91"/>
        <end position="110"/>
    </location>
</feature>
<dbReference type="PROSITE" id="PS50113">
    <property type="entry name" value="PAC"/>
    <property type="match status" value="1"/>
</dbReference>
<dbReference type="InterPro" id="IPR013767">
    <property type="entry name" value="PAS_fold"/>
</dbReference>
<gene>
    <name evidence="18" type="ORF">HNQ36_000908</name>
</gene>
<dbReference type="SUPFAM" id="SSF55785">
    <property type="entry name" value="PYP-like sensor domain (PAS domain)"/>
    <property type="match status" value="1"/>
</dbReference>